<gene>
    <name evidence="7" type="ORF">PGLA1383_LOCUS49632</name>
    <name evidence="8" type="ORF">PGLA2088_LOCUS43913</name>
</gene>
<keyword evidence="4" id="KW-0326">Glycosidase</keyword>
<dbReference type="Gene3D" id="3.40.50.1700">
    <property type="entry name" value="Glycoside hydrolase family 3 C-terminal domain"/>
    <property type="match status" value="1"/>
</dbReference>
<dbReference type="InterPro" id="IPR036962">
    <property type="entry name" value="Glyco_hydro_3_N_sf"/>
</dbReference>
<evidence type="ECO:0000256" key="2">
    <source>
        <dbReference type="ARBA" id="ARBA00022729"/>
    </source>
</evidence>
<evidence type="ECO:0008006" key="10">
    <source>
        <dbReference type="Google" id="ProtNLM"/>
    </source>
</evidence>
<dbReference type="OMA" id="NTAPAHM"/>
<reference evidence="7" key="1">
    <citation type="submission" date="2021-02" db="EMBL/GenBank/DDBJ databases">
        <authorList>
            <person name="Dougan E. K."/>
            <person name="Rhodes N."/>
            <person name="Thang M."/>
            <person name="Chan C."/>
        </authorList>
    </citation>
    <scope>NUCLEOTIDE SEQUENCE</scope>
</reference>
<keyword evidence="3" id="KW-0378">Hydrolase</keyword>
<dbReference type="Pfam" id="PF01915">
    <property type="entry name" value="Glyco_hydro_3_C"/>
    <property type="match status" value="1"/>
</dbReference>
<protein>
    <recommendedName>
        <fullName evidence="10">Beta-glucosidase</fullName>
    </recommendedName>
</protein>
<evidence type="ECO:0000259" key="6">
    <source>
        <dbReference type="Pfam" id="PF01915"/>
    </source>
</evidence>
<evidence type="ECO:0000313" key="8">
    <source>
        <dbReference type="EMBL" id="CAE8724940.1"/>
    </source>
</evidence>
<keyword evidence="2" id="KW-0732">Signal</keyword>
<feature type="domain" description="Glycoside hydrolase family 3 N-terminal" evidence="5">
    <location>
        <begin position="2"/>
        <end position="97"/>
    </location>
</feature>
<dbReference type="GO" id="GO:0009044">
    <property type="term" value="F:xylan 1,4-beta-xylosidase activity"/>
    <property type="evidence" value="ECO:0007669"/>
    <property type="project" value="InterPro"/>
</dbReference>
<dbReference type="SUPFAM" id="SSF51445">
    <property type="entry name" value="(Trans)glycosidases"/>
    <property type="match status" value="1"/>
</dbReference>
<dbReference type="GO" id="GO:0046556">
    <property type="term" value="F:alpha-L-arabinofuranosidase activity"/>
    <property type="evidence" value="ECO:0007669"/>
    <property type="project" value="TreeGrafter"/>
</dbReference>
<dbReference type="AlphaFoldDB" id="A0A813H8A0"/>
<keyword evidence="9" id="KW-1185">Reference proteome</keyword>
<dbReference type="InterPro" id="IPR001764">
    <property type="entry name" value="Glyco_hydro_3_N"/>
</dbReference>
<dbReference type="Proteomes" id="UP000626109">
    <property type="component" value="Unassembled WGS sequence"/>
</dbReference>
<dbReference type="Gene3D" id="3.20.20.300">
    <property type="entry name" value="Glycoside hydrolase, family 3, N-terminal domain"/>
    <property type="match status" value="1"/>
</dbReference>
<proteinExistence type="inferred from homology"/>
<sequence>MMCSYKAVNGKPSCANDWLLQTMARDNWGFDGTIVSDCDADSDAFFGRNYAATPEETVRAVLHAGTDLDCGDFVFKHAQSALQKGLITEDDIYARLKMAVRVRMRLSHFGPIGPLDKIPVDTVCSDDALDLSHEGVRRSATLLKNDGSLPLAQASVGKVAFIGPLATFSKADAAYYGPATPCGLNFWTVVDAVAHRGGVQTVTAASVANETTEDQSGIPAAVEMAKDADTVVLAVGTTQLCQGGQRCSSHHIL</sequence>
<feature type="domain" description="Glycoside hydrolase family 3 C-terminal" evidence="6">
    <location>
        <begin position="141"/>
        <end position="241"/>
    </location>
</feature>
<dbReference type="OrthoDB" id="47059at2759"/>
<dbReference type="InterPro" id="IPR017853">
    <property type="entry name" value="GH"/>
</dbReference>
<name>A0A813H8A0_POLGL</name>
<accession>A0A813H8A0</accession>
<evidence type="ECO:0000313" key="9">
    <source>
        <dbReference type="Proteomes" id="UP000654075"/>
    </source>
</evidence>
<evidence type="ECO:0000256" key="4">
    <source>
        <dbReference type="ARBA" id="ARBA00023295"/>
    </source>
</evidence>
<evidence type="ECO:0000256" key="1">
    <source>
        <dbReference type="ARBA" id="ARBA00005336"/>
    </source>
</evidence>
<comment type="caution">
    <text evidence="7">The sequence shown here is derived from an EMBL/GenBank/DDBJ whole genome shotgun (WGS) entry which is preliminary data.</text>
</comment>
<organism evidence="7 9">
    <name type="scientific">Polarella glacialis</name>
    <name type="common">Dinoflagellate</name>
    <dbReference type="NCBI Taxonomy" id="89957"/>
    <lineage>
        <taxon>Eukaryota</taxon>
        <taxon>Sar</taxon>
        <taxon>Alveolata</taxon>
        <taxon>Dinophyceae</taxon>
        <taxon>Suessiales</taxon>
        <taxon>Suessiaceae</taxon>
        <taxon>Polarella</taxon>
    </lineage>
</organism>
<dbReference type="SUPFAM" id="SSF52279">
    <property type="entry name" value="Beta-D-glucan exohydrolase, C-terminal domain"/>
    <property type="match status" value="1"/>
</dbReference>
<dbReference type="PANTHER" id="PTHR42721:SF3">
    <property type="entry name" value="BETA-D-XYLOSIDASE 5-RELATED"/>
    <property type="match status" value="1"/>
</dbReference>
<dbReference type="GO" id="GO:0031222">
    <property type="term" value="P:arabinan catabolic process"/>
    <property type="evidence" value="ECO:0007669"/>
    <property type="project" value="TreeGrafter"/>
</dbReference>
<dbReference type="EMBL" id="CAJNNV010030857">
    <property type="protein sequence ID" value="CAE8633925.1"/>
    <property type="molecule type" value="Genomic_DNA"/>
</dbReference>
<dbReference type="Proteomes" id="UP000654075">
    <property type="component" value="Unassembled WGS sequence"/>
</dbReference>
<dbReference type="PANTHER" id="PTHR42721">
    <property type="entry name" value="SUGAR HYDROLASE-RELATED"/>
    <property type="match status" value="1"/>
</dbReference>
<comment type="similarity">
    <text evidence="1">Belongs to the glycosyl hydrolase 3 family.</text>
</comment>
<dbReference type="EMBL" id="CAJNNW010034979">
    <property type="protein sequence ID" value="CAE8724940.1"/>
    <property type="molecule type" value="Genomic_DNA"/>
</dbReference>
<dbReference type="InterPro" id="IPR002772">
    <property type="entry name" value="Glyco_hydro_3_C"/>
</dbReference>
<dbReference type="InterPro" id="IPR036881">
    <property type="entry name" value="Glyco_hydro_3_C_sf"/>
</dbReference>
<evidence type="ECO:0000256" key="3">
    <source>
        <dbReference type="ARBA" id="ARBA00022801"/>
    </source>
</evidence>
<evidence type="ECO:0000313" key="7">
    <source>
        <dbReference type="EMBL" id="CAE8633925.1"/>
    </source>
</evidence>
<dbReference type="Pfam" id="PF00933">
    <property type="entry name" value="Glyco_hydro_3"/>
    <property type="match status" value="1"/>
</dbReference>
<dbReference type="InterPro" id="IPR044993">
    <property type="entry name" value="BXL"/>
</dbReference>
<evidence type="ECO:0000259" key="5">
    <source>
        <dbReference type="Pfam" id="PF00933"/>
    </source>
</evidence>
<dbReference type="GO" id="GO:0045493">
    <property type="term" value="P:xylan catabolic process"/>
    <property type="evidence" value="ECO:0007669"/>
    <property type="project" value="InterPro"/>
</dbReference>